<dbReference type="EMBL" id="JBHMAF010000017">
    <property type="protein sequence ID" value="MFB9757563.1"/>
    <property type="molecule type" value="Genomic_DNA"/>
</dbReference>
<comment type="caution">
    <text evidence="1">The sequence shown here is derived from an EMBL/GenBank/DDBJ whole genome shotgun (WGS) entry which is preliminary data.</text>
</comment>
<accession>A0ABV5WAE6</accession>
<name>A0ABV5WAE6_9BACI</name>
<protein>
    <submittedName>
        <fullName evidence="1">Uncharacterized protein</fullName>
    </submittedName>
</protein>
<evidence type="ECO:0000313" key="1">
    <source>
        <dbReference type="EMBL" id="MFB9757563.1"/>
    </source>
</evidence>
<dbReference type="Proteomes" id="UP001589609">
    <property type="component" value="Unassembled WGS sequence"/>
</dbReference>
<sequence>MIIKHYFLNELEREICEQKLLKQDPALDETAILEMDDRELVEMDESK</sequence>
<keyword evidence="2" id="KW-1185">Reference proteome</keyword>
<reference evidence="1 2" key="1">
    <citation type="submission" date="2024-09" db="EMBL/GenBank/DDBJ databases">
        <authorList>
            <person name="Sun Q."/>
            <person name="Mori K."/>
        </authorList>
    </citation>
    <scope>NUCLEOTIDE SEQUENCE [LARGE SCALE GENOMIC DNA]</scope>
    <source>
        <strain evidence="1 2">JCM 11201</strain>
    </source>
</reference>
<proteinExistence type="predicted"/>
<evidence type="ECO:0000313" key="2">
    <source>
        <dbReference type="Proteomes" id="UP001589609"/>
    </source>
</evidence>
<gene>
    <name evidence="1" type="ORF">ACFFMS_03270</name>
</gene>
<organism evidence="1 2">
    <name type="scientific">Ectobacillus funiculus</name>
    <dbReference type="NCBI Taxonomy" id="137993"/>
    <lineage>
        <taxon>Bacteria</taxon>
        <taxon>Bacillati</taxon>
        <taxon>Bacillota</taxon>
        <taxon>Bacilli</taxon>
        <taxon>Bacillales</taxon>
        <taxon>Bacillaceae</taxon>
        <taxon>Ectobacillus</taxon>
    </lineage>
</organism>
<dbReference type="RefSeq" id="WP_379947873.1">
    <property type="nucleotide sequence ID" value="NZ_JBHMAF010000017.1"/>
</dbReference>